<proteinExistence type="predicted"/>
<keyword evidence="3" id="KW-0808">Transferase</keyword>
<protein>
    <recommendedName>
        <fullName evidence="9">Glycosyl transferase family 2</fullName>
    </recommendedName>
</protein>
<dbReference type="PANTHER" id="PTHR21461:SF69">
    <property type="entry name" value="GLYCOSYLTRANSFERASE FAMILY 92 PROTEIN"/>
    <property type="match status" value="1"/>
</dbReference>
<dbReference type="Pfam" id="PF01697">
    <property type="entry name" value="Glyco_transf_92"/>
    <property type="match status" value="1"/>
</dbReference>
<dbReference type="SUPFAM" id="SSF53448">
    <property type="entry name" value="Nucleotide-diphospho-sugar transferases"/>
    <property type="match status" value="1"/>
</dbReference>
<keyword evidence="4" id="KW-0812">Transmembrane</keyword>
<evidence type="ECO:0000313" key="7">
    <source>
        <dbReference type="EMBL" id="MBP2290363.1"/>
    </source>
</evidence>
<dbReference type="InterPro" id="IPR029044">
    <property type="entry name" value="Nucleotide-diphossugar_trans"/>
</dbReference>
<accession>A0ABS4SE71</accession>
<evidence type="ECO:0000256" key="6">
    <source>
        <dbReference type="ARBA" id="ARBA00023136"/>
    </source>
</evidence>
<gene>
    <name evidence="7" type="ORF">J2851_000100</name>
</gene>
<reference evidence="7 8" key="1">
    <citation type="submission" date="2021-03" db="EMBL/GenBank/DDBJ databases">
        <title>Genomic Encyclopedia of Type Strains, Phase III (KMG-III): the genomes of soil and plant-associated and newly described type strains.</title>
        <authorList>
            <person name="Whitman W."/>
        </authorList>
    </citation>
    <scope>NUCLEOTIDE SEQUENCE [LARGE SCALE GENOMIC DNA]</scope>
    <source>
        <strain evidence="7 8">IMMIB AFH-6</strain>
    </source>
</reference>
<keyword evidence="2" id="KW-0328">Glycosyltransferase</keyword>
<sequence length="323" mass="36658">MEITAVRIAVCAIVKNEAPYLLEWIAYYIAIGVDHFIIYDNGSTDGSVELLLRIGTKVPITVVSWPSPNCERPLDYPEIYDALDQLDVQIRYDWQKLIWMSPQIAAYNHALTSFGDQHDWLLFVDADEFFVPVRDRSIKDFVARCASRDGVAAIAVNEKYFGSSGHEHEDPRPVIERFTRCAWPRFDGHLHVKTLVRPSMTGVMFIHGAKLRSGFCVNDAGERIELQQCAFTSSVSMYYGQINHYSVKSKEEFIRKKSRGRAHVADDHIAKFADMDDAYFERQDRNEDTDASIQRFLNATLHNMAILRAECGIPSAPSGQSAV</sequence>
<dbReference type="Gene3D" id="3.90.550.10">
    <property type="entry name" value="Spore Coat Polysaccharide Biosynthesis Protein SpsA, Chain A"/>
    <property type="match status" value="1"/>
</dbReference>
<dbReference type="InterPro" id="IPR008166">
    <property type="entry name" value="Glyco_transf_92"/>
</dbReference>
<comment type="subcellular location">
    <subcellularLocation>
        <location evidence="1">Membrane</location>
        <topology evidence="1">Single-pass membrane protein</topology>
    </subcellularLocation>
</comment>
<name>A0ABS4SE71_9PROT</name>
<evidence type="ECO:0000256" key="5">
    <source>
        <dbReference type="ARBA" id="ARBA00022989"/>
    </source>
</evidence>
<keyword evidence="8" id="KW-1185">Reference proteome</keyword>
<evidence type="ECO:0000256" key="2">
    <source>
        <dbReference type="ARBA" id="ARBA00022676"/>
    </source>
</evidence>
<dbReference type="RefSeq" id="WP_209762266.1">
    <property type="nucleotide sequence ID" value="NZ_JAGINP010000001.1"/>
</dbReference>
<evidence type="ECO:0000256" key="3">
    <source>
        <dbReference type="ARBA" id="ARBA00022679"/>
    </source>
</evidence>
<dbReference type="EMBL" id="JAGINP010000001">
    <property type="protein sequence ID" value="MBP2290363.1"/>
    <property type="molecule type" value="Genomic_DNA"/>
</dbReference>
<evidence type="ECO:0000313" key="8">
    <source>
        <dbReference type="Proteomes" id="UP000781958"/>
    </source>
</evidence>
<evidence type="ECO:0000256" key="1">
    <source>
        <dbReference type="ARBA" id="ARBA00004167"/>
    </source>
</evidence>
<keyword evidence="6" id="KW-0472">Membrane</keyword>
<evidence type="ECO:0000256" key="4">
    <source>
        <dbReference type="ARBA" id="ARBA00022692"/>
    </source>
</evidence>
<dbReference type="Proteomes" id="UP000781958">
    <property type="component" value="Unassembled WGS sequence"/>
</dbReference>
<keyword evidence="5" id="KW-1133">Transmembrane helix</keyword>
<organism evidence="7 8">
    <name type="scientific">Azospirillum rugosum</name>
    <dbReference type="NCBI Taxonomy" id="416170"/>
    <lineage>
        <taxon>Bacteria</taxon>
        <taxon>Pseudomonadati</taxon>
        <taxon>Pseudomonadota</taxon>
        <taxon>Alphaproteobacteria</taxon>
        <taxon>Rhodospirillales</taxon>
        <taxon>Azospirillaceae</taxon>
        <taxon>Azospirillum</taxon>
    </lineage>
</organism>
<evidence type="ECO:0008006" key="9">
    <source>
        <dbReference type="Google" id="ProtNLM"/>
    </source>
</evidence>
<comment type="caution">
    <text evidence="7">The sequence shown here is derived from an EMBL/GenBank/DDBJ whole genome shotgun (WGS) entry which is preliminary data.</text>
</comment>
<dbReference type="PANTHER" id="PTHR21461">
    <property type="entry name" value="GLYCOSYLTRANSFERASE FAMILY 92 PROTEIN"/>
    <property type="match status" value="1"/>
</dbReference>